<sequence length="253" mass="28579">MDTCTNTDPPSTSGQSSMLVSGNQSMTEAEVQSLFLCKEEVILQIDPFVVSATLRRKYPRRFESVHKKINTLTLTTDRRYVSEVLISHLPQNIFLQDLELVLEECGYKRFAVKLYLSLFKLDAATSVNHVHKSTSGQRPFLSKMVVNLKKMVDNARFTDPRLALSQSSDRCFLKMQNESNDYRRQNLADKCVAVIGAEIDAIAITFDKGLRERDVFTKMKSLTSETSNTLLTDGVYFGRLANANAIAGRFEEN</sequence>
<organism evidence="2 3">
    <name type="scientific">Mya arenaria</name>
    <name type="common">Soft-shell clam</name>
    <dbReference type="NCBI Taxonomy" id="6604"/>
    <lineage>
        <taxon>Eukaryota</taxon>
        <taxon>Metazoa</taxon>
        <taxon>Spiralia</taxon>
        <taxon>Lophotrochozoa</taxon>
        <taxon>Mollusca</taxon>
        <taxon>Bivalvia</taxon>
        <taxon>Autobranchia</taxon>
        <taxon>Heteroconchia</taxon>
        <taxon>Euheterodonta</taxon>
        <taxon>Imparidentia</taxon>
        <taxon>Neoheterodontei</taxon>
        <taxon>Myida</taxon>
        <taxon>Myoidea</taxon>
        <taxon>Myidae</taxon>
        <taxon>Mya</taxon>
    </lineage>
</organism>
<gene>
    <name evidence="2" type="ORF">MAR_023610</name>
</gene>
<reference evidence="2" key="1">
    <citation type="submission" date="2022-11" db="EMBL/GenBank/DDBJ databases">
        <title>Centuries of genome instability and evolution in soft-shell clam transmissible cancer (bioRxiv).</title>
        <authorList>
            <person name="Hart S.F.M."/>
            <person name="Yonemitsu M.A."/>
            <person name="Giersch R.M."/>
            <person name="Beal B.F."/>
            <person name="Arriagada G."/>
            <person name="Davis B.W."/>
            <person name="Ostrander E.A."/>
            <person name="Goff S.P."/>
            <person name="Metzger M.J."/>
        </authorList>
    </citation>
    <scope>NUCLEOTIDE SEQUENCE</scope>
    <source>
        <strain evidence="2">MELC-2E11</strain>
        <tissue evidence="2">Siphon/mantle</tissue>
    </source>
</reference>
<evidence type="ECO:0000256" key="1">
    <source>
        <dbReference type="SAM" id="MobiDB-lite"/>
    </source>
</evidence>
<accession>A0ABY7DNH3</accession>
<evidence type="ECO:0000313" key="3">
    <source>
        <dbReference type="Proteomes" id="UP001164746"/>
    </source>
</evidence>
<evidence type="ECO:0000313" key="2">
    <source>
        <dbReference type="EMBL" id="WAQ99237.1"/>
    </source>
</evidence>
<name>A0ABY7DNH3_MYAAR</name>
<protein>
    <submittedName>
        <fullName evidence="2">Uncharacterized protein</fullName>
    </submittedName>
</protein>
<dbReference type="EMBL" id="CP111014">
    <property type="protein sequence ID" value="WAQ99237.1"/>
    <property type="molecule type" value="Genomic_DNA"/>
</dbReference>
<proteinExistence type="predicted"/>
<dbReference type="Proteomes" id="UP001164746">
    <property type="component" value="Chromosome 3"/>
</dbReference>
<keyword evidence="3" id="KW-1185">Reference proteome</keyword>
<feature type="region of interest" description="Disordered" evidence="1">
    <location>
        <begin position="1"/>
        <end position="22"/>
    </location>
</feature>